<keyword evidence="3 6" id="KW-0812">Transmembrane</keyword>
<dbReference type="AlphaFoldDB" id="A0A2M8QXF6"/>
<protein>
    <submittedName>
        <fullName evidence="8">MFS transporter</fullName>
    </submittedName>
</protein>
<reference evidence="8 9" key="1">
    <citation type="submission" date="2017-11" db="EMBL/GenBank/DDBJ databases">
        <title>Bradyrhizobium forestalis sp. nov., an efficient nitrogen-fixing bacterium isolated from nodules of forest legume species in the Amazon.</title>
        <authorList>
            <person name="Costa E.M."/>
            <person name="Guimaraes A."/>
            <person name="Carvalho T.S."/>
            <person name="Rodrigues T.L."/>
            <person name="Ribeiro P.R.A."/>
            <person name="Lebbe L."/>
            <person name="Willems A."/>
            <person name="Moreira F.M.S."/>
        </authorList>
    </citation>
    <scope>NUCLEOTIDE SEQUENCE [LARGE SCALE GENOMIC DNA]</scope>
    <source>
        <strain evidence="8 9">INPA54B</strain>
    </source>
</reference>
<dbReference type="Gene3D" id="1.20.1250.20">
    <property type="entry name" value="MFS general substrate transporter like domains"/>
    <property type="match status" value="1"/>
</dbReference>
<comment type="subcellular location">
    <subcellularLocation>
        <location evidence="1">Cell membrane</location>
        <topology evidence="1">Multi-pass membrane protein</topology>
    </subcellularLocation>
</comment>
<evidence type="ECO:0000256" key="4">
    <source>
        <dbReference type="ARBA" id="ARBA00022989"/>
    </source>
</evidence>
<feature type="transmembrane region" description="Helical" evidence="6">
    <location>
        <begin position="118"/>
        <end position="139"/>
    </location>
</feature>
<organism evidence="8 9">
    <name type="scientific">Bradyrhizobium forestalis</name>
    <dbReference type="NCBI Taxonomy" id="1419263"/>
    <lineage>
        <taxon>Bacteria</taxon>
        <taxon>Pseudomonadati</taxon>
        <taxon>Pseudomonadota</taxon>
        <taxon>Alphaproteobacteria</taxon>
        <taxon>Hyphomicrobiales</taxon>
        <taxon>Nitrobacteraceae</taxon>
        <taxon>Bradyrhizobium</taxon>
    </lineage>
</organism>
<feature type="transmembrane region" description="Helical" evidence="6">
    <location>
        <begin position="177"/>
        <end position="201"/>
    </location>
</feature>
<dbReference type="InterPro" id="IPR020846">
    <property type="entry name" value="MFS_dom"/>
</dbReference>
<dbReference type="InterPro" id="IPR050189">
    <property type="entry name" value="MFS_Efflux_Transporters"/>
</dbReference>
<dbReference type="EMBL" id="PGVG01000069">
    <property type="protein sequence ID" value="PJG50255.1"/>
    <property type="molecule type" value="Genomic_DNA"/>
</dbReference>
<comment type="caution">
    <text evidence="8">The sequence shown here is derived from an EMBL/GenBank/DDBJ whole genome shotgun (WGS) entry which is preliminary data.</text>
</comment>
<feature type="transmembrane region" description="Helical" evidence="6">
    <location>
        <begin position="391"/>
        <end position="410"/>
    </location>
</feature>
<evidence type="ECO:0000313" key="8">
    <source>
        <dbReference type="EMBL" id="PJG50255.1"/>
    </source>
</evidence>
<dbReference type="PANTHER" id="PTHR43124:SF3">
    <property type="entry name" value="CHLORAMPHENICOL EFFLUX PUMP RV0191"/>
    <property type="match status" value="1"/>
</dbReference>
<dbReference type="PROSITE" id="PS50850">
    <property type="entry name" value="MFS"/>
    <property type="match status" value="1"/>
</dbReference>
<keyword evidence="9" id="KW-1185">Reference proteome</keyword>
<evidence type="ECO:0000256" key="5">
    <source>
        <dbReference type="ARBA" id="ARBA00023136"/>
    </source>
</evidence>
<dbReference type="Proteomes" id="UP000231194">
    <property type="component" value="Unassembled WGS sequence"/>
</dbReference>
<dbReference type="RefSeq" id="WP_100236701.1">
    <property type="nucleotide sequence ID" value="NZ_PGVG01000069.1"/>
</dbReference>
<dbReference type="PANTHER" id="PTHR43124">
    <property type="entry name" value="PURINE EFFLUX PUMP PBUE"/>
    <property type="match status" value="1"/>
</dbReference>
<keyword evidence="2" id="KW-1003">Cell membrane</keyword>
<sequence>MTEQTLAAPIDDQRERQRGFSRYQALLIALLAFTQFTIILDFIIMSPLGAILMPALNITAAQFGVAVSAYAFSAGVSGILAAGFADRFDRKRLLLFFYVGFTLGTLLCAMAQNYHVLLLGRIVTGLFGGVIGAVVLAIVTDLFPLQMRGRVMGFVQTAFAASQVLGIPAGLFLANHWSWQVCFVAIVGLSIVTIAVIAFVMEPVDAHLKLKQDRNPFHHLIATVFEPRYTLAFAVTTLLATGGYMLMPFSSAFTVHNLGIDMLHLPTIYLVSGLFSIVTGPLVGRASDAFGKYPTFVFGCAMTVVMVLIYTHLGHVSLTTAITVNVLMFIGIFSRMIPSQALMSAIPDPSQRGSFSAVSASLQQLSGGLGSVLAGAIIAQAPDGSLIHFDRIGYVVVTTTIVTLVAMYFVQKAVAERAGKRVV</sequence>
<keyword evidence="4 6" id="KW-1133">Transmembrane helix</keyword>
<feature type="transmembrane region" description="Helical" evidence="6">
    <location>
        <begin position="316"/>
        <end position="334"/>
    </location>
</feature>
<feature type="transmembrane region" description="Helical" evidence="6">
    <location>
        <begin position="93"/>
        <end position="112"/>
    </location>
</feature>
<feature type="transmembrane region" description="Helical" evidence="6">
    <location>
        <begin position="229"/>
        <end position="247"/>
    </location>
</feature>
<proteinExistence type="predicted"/>
<feature type="transmembrane region" description="Helical" evidence="6">
    <location>
        <begin position="355"/>
        <end position="379"/>
    </location>
</feature>
<feature type="transmembrane region" description="Helical" evidence="6">
    <location>
        <begin position="293"/>
        <end position="310"/>
    </location>
</feature>
<feature type="transmembrane region" description="Helical" evidence="6">
    <location>
        <begin position="151"/>
        <end position="171"/>
    </location>
</feature>
<dbReference type="GO" id="GO:0022857">
    <property type="term" value="F:transmembrane transporter activity"/>
    <property type="evidence" value="ECO:0007669"/>
    <property type="project" value="InterPro"/>
</dbReference>
<evidence type="ECO:0000256" key="6">
    <source>
        <dbReference type="SAM" id="Phobius"/>
    </source>
</evidence>
<gene>
    <name evidence="8" type="ORF">CVM73_37370</name>
</gene>
<dbReference type="InterPro" id="IPR036259">
    <property type="entry name" value="MFS_trans_sf"/>
</dbReference>
<feature type="transmembrane region" description="Helical" evidence="6">
    <location>
        <begin position="267"/>
        <end position="286"/>
    </location>
</feature>
<keyword evidence="5 6" id="KW-0472">Membrane</keyword>
<dbReference type="CDD" id="cd17324">
    <property type="entry name" value="MFS_NepI_like"/>
    <property type="match status" value="1"/>
</dbReference>
<accession>A0A2M8QXF6</accession>
<name>A0A2M8QXF6_9BRAD</name>
<dbReference type="SUPFAM" id="SSF103473">
    <property type="entry name" value="MFS general substrate transporter"/>
    <property type="match status" value="1"/>
</dbReference>
<dbReference type="OrthoDB" id="9812221at2"/>
<dbReference type="InterPro" id="IPR011701">
    <property type="entry name" value="MFS"/>
</dbReference>
<evidence type="ECO:0000256" key="2">
    <source>
        <dbReference type="ARBA" id="ARBA00022475"/>
    </source>
</evidence>
<dbReference type="GO" id="GO:0005886">
    <property type="term" value="C:plasma membrane"/>
    <property type="evidence" value="ECO:0007669"/>
    <property type="project" value="UniProtKB-SubCell"/>
</dbReference>
<dbReference type="Pfam" id="PF07690">
    <property type="entry name" value="MFS_1"/>
    <property type="match status" value="1"/>
</dbReference>
<evidence type="ECO:0000256" key="1">
    <source>
        <dbReference type="ARBA" id="ARBA00004651"/>
    </source>
</evidence>
<evidence type="ECO:0000259" key="7">
    <source>
        <dbReference type="PROSITE" id="PS50850"/>
    </source>
</evidence>
<evidence type="ECO:0000256" key="3">
    <source>
        <dbReference type="ARBA" id="ARBA00022692"/>
    </source>
</evidence>
<evidence type="ECO:0000313" key="9">
    <source>
        <dbReference type="Proteomes" id="UP000231194"/>
    </source>
</evidence>
<feature type="transmembrane region" description="Helical" evidence="6">
    <location>
        <begin position="60"/>
        <end position="81"/>
    </location>
</feature>
<feature type="domain" description="Major facilitator superfamily (MFS) profile" evidence="7">
    <location>
        <begin position="27"/>
        <end position="415"/>
    </location>
</feature>
<feature type="transmembrane region" description="Helical" evidence="6">
    <location>
        <begin position="25"/>
        <end position="48"/>
    </location>
</feature>